<gene>
    <name evidence="1" type="ORF">MKP09_00230</name>
</gene>
<dbReference type="RefSeq" id="WP_240825276.1">
    <property type="nucleotide sequence ID" value="NZ_JAKWBL010000001.1"/>
</dbReference>
<evidence type="ECO:0000313" key="2">
    <source>
        <dbReference type="Proteomes" id="UP001202248"/>
    </source>
</evidence>
<dbReference type="InterPro" id="IPR015943">
    <property type="entry name" value="WD40/YVTN_repeat-like_dom_sf"/>
</dbReference>
<name>A0ABS9SDN6_9BACT</name>
<accession>A0ABS9SDN6</accession>
<protein>
    <recommendedName>
        <fullName evidence="3">Hybrid sensor histidine kinase/response regulator</fullName>
    </recommendedName>
</protein>
<dbReference type="Gene3D" id="2.130.10.10">
    <property type="entry name" value="YVTN repeat-like/Quinoprotein amine dehydrogenase"/>
    <property type="match status" value="1"/>
</dbReference>
<dbReference type="Pfam" id="PF07494">
    <property type="entry name" value="Reg_prop"/>
    <property type="match status" value="1"/>
</dbReference>
<comment type="caution">
    <text evidence="1">The sequence shown here is derived from an EMBL/GenBank/DDBJ whole genome shotgun (WGS) entry which is preliminary data.</text>
</comment>
<organism evidence="1 2">
    <name type="scientific">Niabella ginsengisoli</name>
    <dbReference type="NCBI Taxonomy" id="522298"/>
    <lineage>
        <taxon>Bacteria</taxon>
        <taxon>Pseudomonadati</taxon>
        <taxon>Bacteroidota</taxon>
        <taxon>Chitinophagia</taxon>
        <taxon>Chitinophagales</taxon>
        <taxon>Chitinophagaceae</taxon>
        <taxon>Niabella</taxon>
    </lineage>
</organism>
<dbReference type="Proteomes" id="UP001202248">
    <property type="component" value="Unassembled WGS sequence"/>
</dbReference>
<reference evidence="1 2" key="1">
    <citation type="submission" date="2022-02" db="EMBL/GenBank/DDBJ databases">
        <authorList>
            <person name="Min J."/>
        </authorList>
    </citation>
    <scope>NUCLEOTIDE SEQUENCE [LARGE SCALE GENOMIC DNA]</scope>
    <source>
        <strain evidence="1 2">GR10-1</strain>
    </source>
</reference>
<dbReference type="InterPro" id="IPR011110">
    <property type="entry name" value="Reg_prop"/>
</dbReference>
<evidence type="ECO:0000313" key="1">
    <source>
        <dbReference type="EMBL" id="MCH5596460.1"/>
    </source>
</evidence>
<dbReference type="SUPFAM" id="SSF63829">
    <property type="entry name" value="Calcium-dependent phosphotriesterase"/>
    <property type="match status" value="1"/>
</dbReference>
<dbReference type="EMBL" id="JAKWBL010000001">
    <property type="protein sequence ID" value="MCH5596460.1"/>
    <property type="molecule type" value="Genomic_DNA"/>
</dbReference>
<sequence>MAFKKYFPKTSGTSISGYAVGEIRQDKNGMLWIATEDAGINKFNSADDTFINFNPANKKQTISYSNVQSILVHGDSLWAGTYLHGLDLLDLNGRRLHNYNTLDNSIGSNFVDALIYTQTGKIIAATDKGAFIYSKNKNVFDRITALPKAFFRALREDINGNIWAGTYGNGFYRYDPTTNKATQYFFL</sequence>
<proteinExistence type="predicted"/>
<keyword evidence="2" id="KW-1185">Reference proteome</keyword>
<evidence type="ECO:0008006" key="3">
    <source>
        <dbReference type="Google" id="ProtNLM"/>
    </source>
</evidence>